<evidence type="ECO:0000256" key="8">
    <source>
        <dbReference type="SAM" id="MobiDB-lite"/>
    </source>
</evidence>
<evidence type="ECO:0000313" key="10">
    <source>
        <dbReference type="Proteomes" id="UP000092462"/>
    </source>
</evidence>
<keyword evidence="6" id="KW-0238">DNA-binding</keyword>
<dbReference type="SUPFAM" id="SSF57716">
    <property type="entry name" value="Glucocorticoid receptor-like (DNA-binding domain)"/>
    <property type="match status" value="1"/>
</dbReference>
<keyword evidence="5" id="KW-0862">Zinc</keyword>
<feature type="compositionally biased region" description="Acidic residues" evidence="8">
    <location>
        <begin position="146"/>
        <end position="165"/>
    </location>
</feature>
<evidence type="ECO:0000256" key="3">
    <source>
        <dbReference type="ARBA" id="ARBA00022737"/>
    </source>
</evidence>
<evidence type="ECO:0000256" key="5">
    <source>
        <dbReference type="ARBA" id="ARBA00022833"/>
    </source>
</evidence>
<keyword evidence="3" id="KW-0677">Repeat</keyword>
<sequence length="434" mass="50121">MSQNPAIFTQNATGNAFSLSAECKVNDLCRLCLISTADRLEIFSAIGEEMNISNTIRLLFNSQVLRDDRWPQSVCMSCCEKLNEFHGFYCTVKSSEETLMGICGHIEVQTTQTEDFAGEDEKFFINEVETVEKIGEGAVEVKQESETESPEDTGAYDDEPESEEDTPLKSRKSPDKKVPRKKKITRGNSTKKEVLDEIIAKFVNLNCELCTASFTVFEDLKQHYCDAHSQVGYVRCCNTRFERRQRLVEHVHFHVDPKSFECQECGKAFKFRNHLQEHLSIHIPPDQRQFKCDQCPKSYTKLCRLTAHQKVHVPPEEREHICPQCNKAFSTGSVMRSHIKIVHERCQTKVCEFCARIFKTKEAFVAHQINHMEQKPPKVQCEYCGKKFKQRPGLLRHMLRHKNPNQAFQCDICSRTTTTKRALYMHKNTNRDFG</sequence>
<name>A0A1B0D5V3_PHLPP</name>
<evidence type="ECO:0000256" key="6">
    <source>
        <dbReference type="ARBA" id="ARBA00023125"/>
    </source>
</evidence>
<dbReference type="Gene3D" id="3.30.160.60">
    <property type="entry name" value="Classic Zinc Finger"/>
    <property type="match status" value="3"/>
</dbReference>
<dbReference type="Pfam" id="PF13912">
    <property type="entry name" value="zf-C2H2_6"/>
    <property type="match status" value="1"/>
</dbReference>
<dbReference type="FunFam" id="3.30.160.60:FF:000045">
    <property type="entry name" value="ZFP69 zinc finger protein B"/>
    <property type="match status" value="1"/>
</dbReference>
<keyword evidence="2" id="KW-0479">Metal-binding</keyword>
<dbReference type="GO" id="GO:0000977">
    <property type="term" value="F:RNA polymerase II transcription regulatory region sequence-specific DNA binding"/>
    <property type="evidence" value="ECO:0007669"/>
    <property type="project" value="TreeGrafter"/>
</dbReference>
<feature type="compositionally biased region" description="Basic and acidic residues" evidence="8">
    <location>
        <begin position="166"/>
        <end position="177"/>
    </location>
</feature>
<organism evidence="9 10">
    <name type="scientific">Phlebotomus papatasi</name>
    <name type="common">Sandfly</name>
    <dbReference type="NCBI Taxonomy" id="29031"/>
    <lineage>
        <taxon>Eukaryota</taxon>
        <taxon>Metazoa</taxon>
        <taxon>Ecdysozoa</taxon>
        <taxon>Arthropoda</taxon>
        <taxon>Hexapoda</taxon>
        <taxon>Insecta</taxon>
        <taxon>Pterygota</taxon>
        <taxon>Neoptera</taxon>
        <taxon>Endopterygota</taxon>
        <taxon>Diptera</taxon>
        <taxon>Nematocera</taxon>
        <taxon>Psychodoidea</taxon>
        <taxon>Psychodidae</taxon>
        <taxon>Phlebotomus</taxon>
        <taxon>Phlebotomus</taxon>
    </lineage>
</organism>
<dbReference type="PROSITE" id="PS00028">
    <property type="entry name" value="ZINC_FINGER_C2H2_1"/>
    <property type="match status" value="5"/>
</dbReference>
<dbReference type="GO" id="GO:0008270">
    <property type="term" value="F:zinc ion binding"/>
    <property type="evidence" value="ECO:0007669"/>
    <property type="project" value="UniProtKB-UniRule"/>
</dbReference>
<dbReference type="EnsemblMetazoa" id="PPAI002860-RA">
    <property type="protein sequence ID" value="PPAI002860-PA"/>
    <property type="gene ID" value="PPAI002860"/>
</dbReference>
<dbReference type="Gene3D" id="3.40.1800.20">
    <property type="match status" value="1"/>
</dbReference>
<dbReference type="EMBL" id="AJVK01000398">
    <property type="status" value="NOT_ANNOTATED_CDS"/>
    <property type="molecule type" value="Genomic_DNA"/>
</dbReference>
<reference evidence="9" key="1">
    <citation type="submission" date="2022-08" db="UniProtKB">
        <authorList>
            <consortium name="EnsemblMetazoa"/>
        </authorList>
    </citation>
    <scope>IDENTIFICATION</scope>
    <source>
        <strain evidence="9">Israel</strain>
    </source>
</reference>
<dbReference type="InterPro" id="IPR036236">
    <property type="entry name" value="Znf_C2H2_sf"/>
</dbReference>
<comment type="subcellular location">
    <subcellularLocation>
        <location evidence="1">Nucleus</location>
    </subcellularLocation>
</comment>
<proteinExistence type="predicted"/>
<dbReference type="PROSITE" id="PS51915">
    <property type="entry name" value="ZAD"/>
    <property type="match status" value="1"/>
</dbReference>
<dbReference type="GO" id="GO:0005634">
    <property type="term" value="C:nucleus"/>
    <property type="evidence" value="ECO:0007669"/>
    <property type="project" value="UniProtKB-SubCell"/>
</dbReference>
<evidence type="ECO:0000256" key="4">
    <source>
        <dbReference type="ARBA" id="ARBA00022771"/>
    </source>
</evidence>
<dbReference type="PANTHER" id="PTHR24379:SF127">
    <property type="entry name" value="BLOODY FINGERS-RELATED"/>
    <property type="match status" value="1"/>
</dbReference>
<keyword evidence="10" id="KW-1185">Reference proteome</keyword>
<dbReference type="Pfam" id="PF00096">
    <property type="entry name" value="zf-C2H2"/>
    <property type="match status" value="3"/>
</dbReference>
<dbReference type="PROSITE" id="PS50157">
    <property type="entry name" value="ZINC_FINGER_C2H2_2"/>
    <property type="match status" value="5"/>
</dbReference>
<keyword evidence="7" id="KW-0539">Nucleus</keyword>
<dbReference type="PANTHER" id="PTHR24379">
    <property type="entry name" value="KRAB AND ZINC FINGER DOMAIN-CONTAINING"/>
    <property type="match status" value="1"/>
</dbReference>
<dbReference type="GO" id="GO:0000981">
    <property type="term" value="F:DNA-binding transcription factor activity, RNA polymerase II-specific"/>
    <property type="evidence" value="ECO:0007669"/>
    <property type="project" value="TreeGrafter"/>
</dbReference>
<dbReference type="VEuPathDB" id="VectorBase:PPAI002860"/>
<dbReference type="SMART" id="SM00355">
    <property type="entry name" value="ZnF_C2H2"/>
    <property type="match status" value="8"/>
</dbReference>
<evidence type="ECO:0000313" key="9">
    <source>
        <dbReference type="EnsemblMetazoa" id="PPAI002860-PA"/>
    </source>
</evidence>
<evidence type="ECO:0000256" key="7">
    <source>
        <dbReference type="ARBA" id="ARBA00023242"/>
    </source>
</evidence>
<dbReference type="Pfam" id="PF07776">
    <property type="entry name" value="zf-AD"/>
    <property type="match status" value="1"/>
</dbReference>
<dbReference type="InterPro" id="IPR012934">
    <property type="entry name" value="Znf_AD"/>
</dbReference>
<dbReference type="AlphaFoldDB" id="A0A1B0D5V3"/>
<keyword evidence="4" id="KW-0863">Zinc-finger</keyword>
<accession>A0A1B0D5V3</accession>
<dbReference type="Proteomes" id="UP000092462">
    <property type="component" value="Unassembled WGS sequence"/>
</dbReference>
<dbReference type="EMBL" id="AJVK01000399">
    <property type="status" value="NOT_ANNOTATED_CDS"/>
    <property type="molecule type" value="Genomic_DNA"/>
</dbReference>
<evidence type="ECO:0000256" key="2">
    <source>
        <dbReference type="ARBA" id="ARBA00022723"/>
    </source>
</evidence>
<protein>
    <submittedName>
        <fullName evidence="9">Uncharacterized protein</fullName>
    </submittedName>
</protein>
<dbReference type="VEuPathDB" id="VectorBase:PPAPM1_004499"/>
<feature type="region of interest" description="Disordered" evidence="8">
    <location>
        <begin position="138"/>
        <end position="186"/>
    </location>
</feature>
<evidence type="ECO:0000256" key="1">
    <source>
        <dbReference type="ARBA" id="ARBA00004123"/>
    </source>
</evidence>
<dbReference type="InterPro" id="IPR013087">
    <property type="entry name" value="Znf_C2H2_type"/>
</dbReference>
<dbReference type="SMART" id="SM00868">
    <property type="entry name" value="zf-AD"/>
    <property type="match status" value="1"/>
</dbReference>
<dbReference type="SUPFAM" id="SSF57667">
    <property type="entry name" value="beta-beta-alpha zinc fingers"/>
    <property type="match status" value="3"/>
</dbReference>